<dbReference type="AlphaFoldDB" id="A0A1F5KGS2"/>
<name>A0A1F5KGS2_9BACT</name>
<feature type="transmembrane region" description="Helical" evidence="1">
    <location>
        <begin position="20"/>
        <end position="43"/>
    </location>
</feature>
<feature type="transmembrane region" description="Helical" evidence="1">
    <location>
        <begin position="102"/>
        <end position="123"/>
    </location>
</feature>
<feature type="transmembrane region" description="Helical" evidence="1">
    <location>
        <begin position="63"/>
        <end position="90"/>
    </location>
</feature>
<proteinExistence type="predicted"/>
<protein>
    <submittedName>
        <fullName evidence="2">Uncharacterized protein</fullName>
    </submittedName>
</protein>
<keyword evidence="1" id="KW-1133">Transmembrane helix</keyword>
<gene>
    <name evidence="2" type="ORF">A3D25_04500</name>
</gene>
<evidence type="ECO:0000313" key="3">
    <source>
        <dbReference type="Proteomes" id="UP000177328"/>
    </source>
</evidence>
<reference evidence="2 3" key="1">
    <citation type="journal article" date="2016" name="Nat. Commun.">
        <title>Thousands of microbial genomes shed light on interconnected biogeochemical processes in an aquifer system.</title>
        <authorList>
            <person name="Anantharaman K."/>
            <person name="Brown C.T."/>
            <person name="Hug L.A."/>
            <person name="Sharon I."/>
            <person name="Castelle C.J."/>
            <person name="Probst A.J."/>
            <person name="Thomas B.C."/>
            <person name="Singh A."/>
            <person name="Wilkins M.J."/>
            <person name="Karaoz U."/>
            <person name="Brodie E.L."/>
            <person name="Williams K.H."/>
            <person name="Hubbard S.S."/>
            <person name="Banfield J.F."/>
        </authorList>
    </citation>
    <scope>NUCLEOTIDE SEQUENCE [LARGE SCALE GENOMIC DNA]</scope>
</reference>
<keyword evidence="1" id="KW-0812">Transmembrane</keyword>
<keyword evidence="1" id="KW-0472">Membrane</keyword>
<sequence length="124" mass="14061">MSFLSIFQKFLKFYEISDKIVFYAISTSLILVLFQGIFIAIQFSKLPLSVPLFFSIPWGDAQLAATSQILVLPALSLLFTLTNIIFAWYLHDSQKNLKRMLAVTNIVIVFMFLITAVGIISIFT</sequence>
<dbReference type="Proteomes" id="UP000177328">
    <property type="component" value="Unassembled WGS sequence"/>
</dbReference>
<comment type="caution">
    <text evidence="2">The sequence shown here is derived from an EMBL/GenBank/DDBJ whole genome shotgun (WGS) entry which is preliminary data.</text>
</comment>
<evidence type="ECO:0000256" key="1">
    <source>
        <dbReference type="SAM" id="Phobius"/>
    </source>
</evidence>
<evidence type="ECO:0000313" key="2">
    <source>
        <dbReference type="EMBL" id="OGE40034.1"/>
    </source>
</evidence>
<organism evidence="2 3">
    <name type="scientific">Candidatus Daviesbacteria bacterium RIFCSPHIGHO2_02_FULL_43_12</name>
    <dbReference type="NCBI Taxonomy" id="1797776"/>
    <lineage>
        <taxon>Bacteria</taxon>
        <taxon>Candidatus Daviesiibacteriota</taxon>
    </lineage>
</organism>
<accession>A0A1F5KGS2</accession>
<dbReference type="EMBL" id="MFDD01000014">
    <property type="protein sequence ID" value="OGE40034.1"/>
    <property type="molecule type" value="Genomic_DNA"/>
</dbReference>